<evidence type="ECO:0000256" key="13">
    <source>
        <dbReference type="ARBA" id="ARBA00023163"/>
    </source>
</evidence>
<dbReference type="Pfam" id="PF00096">
    <property type="entry name" value="zf-C2H2"/>
    <property type="match status" value="2"/>
</dbReference>
<evidence type="ECO:0000256" key="3">
    <source>
        <dbReference type="ARBA" id="ARBA00022473"/>
    </source>
</evidence>
<evidence type="ECO:0000256" key="2">
    <source>
        <dbReference type="ARBA" id="ARBA00006991"/>
    </source>
</evidence>
<dbReference type="InterPro" id="IPR036236">
    <property type="entry name" value="Znf_C2H2_sf"/>
</dbReference>
<reference evidence="17" key="1">
    <citation type="submission" date="2025-08" db="UniProtKB">
        <authorList>
            <consortium name="RefSeq"/>
        </authorList>
    </citation>
    <scope>IDENTIFICATION</scope>
    <source>
        <strain evidence="17">Tuebingen</strain>
        <tissue evidence="17">Fibroblasts and whole tissue</tissue>
    </source>
</reference>
<dbReference type="ZFIN" id="ZDB-GENE-141210-10">
    <property type="gene designation" value="znf521"/>
</dbReference>
<dbReference type="PANTHER" id="PTHR24379">
    <property type="entry name" value="KRAB AND ZINC FINGER DOMAIN-CONTAINING"/>
    <property type="match status" value="1"/>
</dbReference>
<evidence type="ECO:0000256" key="5">
    <source>
        <dbReference type="ARBA" id="ARBA00022723"/>
    </source>
</evidence>
<evidence type="ECO:0000256" key="14">
    <source>
        <dbReference type="ARBA" id="ARBA00023242"/>
    </source>
</evidence>
<dbReference type="Proteomes" id="UP000000437">
    <property type="component" value="Chromosome 20"/>
</dbReference>
<keyword evidence="11" id="KW-0238">DNA-binding</keyword>
<keyword evidence="8" id="KW-0221">Differentiation</keyword>
<evidence type="ECO:0000256" key="9">
    <source>
        <dbReference type="ARBA" id="ARBA00022833"/>
    </source>
</evidence>
<evidence type="ECO:0000256" key="12">
    <source>
        <dbReference type="ARBA" id="ARBA00023159"/>
    </source>
</evidence>
<keyword evidence="5" id="KW-0479">Metal-binding</keyword>
<evidence type="ECO:0000256" key="10">
    <source>
        <dbReference type="ARBA" id="ARBA00023015"/>
    </source>
</evidence>
<comment type="similarity">
    <text evidence="2">Belongs to the krueppel C2H2-type zinc-finger protein family.</text>
</comment>
<keyword evidence="3" id="KW-0217">Developmental protein</keyword>
<dbReference type="AGR" id="ZFIN:ZDB-GENE-141210-10"/>
<dbReference type="Gene3D" id="3.30.160.60">
    <property type="entry name" value="Classic Zinc Finger"/>
    <property type="match status" value="3"/>
</dbReference>
<organism evidence="16 17">
    <name type="scientific">Danio rerio</name>
    <name type="common">Zebrafish</name>
    <name type="synonym">Brachydanio rerio</name>
    <dbReference type="NCBI Taxonomy" id="7955"/>
    <lineage>
        <taxon>Eukaryota</taxon>
        <taxon>Metazoa</taxon>
        <taxon>Chordata</taxon>
        <taxon>Craniata</taxon>
        <taxon>Vertebrata</taxon>
        <taxon>Euteleostomi</taxon>
        <taxon>Actinopterygii</taxon>
        <taxon>Neopterygii</taxon>
        <taxon>Teleostei</taxon>
        <taxon>Ostariophysi</taxon>
        <taxon>Cypriniformes</taxon>
        <taxon>Danionidae</taxon>
        <taxon>Danioninae</taxon>
        <taxon>Danio</taxon>
    </lineage>
</organism>
<evidence type="ECO:0000256" key="4">
    <source>
        <dbReference type="ARBA" id="ARBA00022491"/>
    </source>
</evidence>
<dbReference type="KEGG" id="dre:799182"/>
<evidence type="ECO:0000256" key="8">
    <source>
        <dbReference type="ARBA" id="ARBA00022782"/>
    </source>
</evidence>
<evidence type="ECO:0000313" key="17">
    <source>
        <dbReference type="RefSeq" id="XP_001339567.5"/>
    </source>
</evidence>
<dbReference type="PANTHER" id="PTHR24379:SF128">
    <property type="entry name" value="C2H2-TYPE DOMAIN-CONTAINING PROTEIN"/>
    <property type="match status" value="1"/>
</dbReference>
<keyword evidence="6" id="KW-0677">Repeat</keyword>
<gene>
    <name evidence="17 18" type="primary">znf521</name>
</gene>
<keyword evidence="16" id="KW-1185">Reference proteome</keyword>
<proteinExistence type="inferred from homology"/>
<dbReference type="PROSITE" id="PS00028">
    <property type="entry name" value="ZINC_FINGER_C2H2_1"/>
    <property type="match status" value="10"/>
</dbReference>
<dbReference type="GO" id="GO:0008270">
    <property type="term" value="F:zinc ion binding"/>
    <property type="evidence" value="ECO:0007669"/>
    <property type="project" value="UniProtKB-KW"/>
</dbReference>
<evidence type="ECO:0000313" key="18">
    <source>
        <dbReference type="ZFIN" id="ZDB-GENE-141210-10"/>
    </source>
</evidence>
<dbReference type="PROSITE" id="PS50157">
    <property type="entry name" value="ZINC_FINGER_C2H2_2"/>
    <property type="match status" value="8"/>
</dbReference>
<dbReference type="AlphaFoldDB" id="A0A8M1PSD1"/>
<dbReference type="OrthoDB" id="10014897at2759"/>
<keyword evidence="14" id="KW-0539">Nucleus</keyword>
<keyword evidence="13" id="KW-0804">Transcription</keyword>
<protein>
    <submittedName>
        <fullName evidence="17">Zinc finger protein 521</fullName>
    </submittedName>
</protein>
<keyword evidence="9" id="KW-0862">Zinc</keyword>
<keyword evidence="4" id="KW-0678">Repressor</keyword>
<keyword evidence="10" id="KW-0805">Transcription regulation</keyword>
<evidence type="ECO:0000256" key="11">
    <source>
        <dbReference type="ARBA" id="ARBA00023125"/>
    </source>
</evidence>
<sequence>MNDKTVVQLCVCACSREYSDYASRARPRWRSACMESSRCCRRGRAPLPVILMCFPAIPVHEITLKCLLLFAACAFKQWTATQPVYWQLLKPSIMSRRKQAKPRSLKGHENRLNANDDGMNMGKKDCSEERGKEWDEESNRHGQGKEESAEEPTNLPQSESPVQTKYCHSSANRNVEEDEKFCLGFPEHSSTDHEDGCGLGFRGETCRDHQRFGLSGKVNTPLPGNSSVPLEISQTDASDESPTKNKQDFNNQFEQASTLSLQHLSLLNDVPNYMGDPEKRKPPNFSAQDQSDISIVECTRINSQIPSLATLAASGEKHVAVSGEKRKSPFDGCLGISKKLKIISNYVHNHVDSRPCPQTRHMENKICSSSEILTFPSELHQKEANVMLGHSVLLEAAITAAVQTVLQCSFCPTSLKNLEALQEHVRRTHNSALTESNVFFCSQCFRGFLTKDTLDNHMQQTHCRNQSPKLDADPEEIAERSLQFCPYCSHLPTFSSKLKLMQHIKMMHKNTNLMNLTDGRRTTGSTSPQSIKSPAKKAGHCAIPSSDFICDHCGAKYTDLDLFQTHLSSHLKSLLPKLTCQEGLRDFPNNESFKEHTVFQFSNTSTFYICESCGKTFTSVKDLHGHLLEMHTVSFYRCSLCQQVFSSKVSIQVHLASEHSNKRTTFHCTSCDWDFKQEHDLHLHVKEKHLDKQCKAYCCIFCTESFTTDVDLQCHITTHSDKCSPCVCTKTISPLEVPLHEKLCAKSQSVEGNNVTPPPVSEPVAKDGAGFLPANSEIRDGKVELLFSPPTETKGKASLSDPMFACEICGASYTMQSLLANHQLRDHHIQPGESGTLKRKVEAIQGSHKCKDCSKTFFTEMALWEHVQTHLGPTKHCQCPICGERFPSLLTLTEHKVTHSRSLDTGNCRICKLPLHSEEDFLEHCQRHPDLHNSLTGFRCVVCMQTVTSTLELKIHGTFHMQKVQGEDLTNSCTDPSNLNPDLKISASVAQQETANANVSIYEHRLRNNKTSISVVNGCSATALIPEEISNKNTLTQTTTV</sequence>
<name>A0A8M1PSD1_DANRE</name>
<evidence type="ECO:0000256" key="1">
    <source>
        <dbReference type="ARBA" id="ARBA00004123"/>
    </source>
</evidence>
<evidence type="ECO:0000256" key="7">
    <source>
        <dbReference type="ARBA" id="ARBA00022771"/>
    </source>
</evidence>
<evidence type="ECO:0000256" key="15">
    <source>
        <dbReference type="PROSITE-ProRule" id="PRU00042"/>
    </source>
</evidence>
<evidence type="ECO:0000313" key="16">
    <source>
        <dbReference type="Proteomes" id="UP000000437"/>
    </source>
</evidence>
<dbReference type="SUPFAM" id="SSF57667">
    <property type="entry name" value="beta-beta-alpha zinc fingers"/>
    <property type="match status" value="4"/>
</dbReference>
<evidence type="ECO:0000256" key="6">
    <source>
        <dbReference type="ARBA" id="ARBA00022737"/>
    </source>
</evidence>
<comment type="subcellular location">
    <subcellularLocation>
        <location evidence="1">Nucleus</location>
    </subcellularLocation>
</comment>
<dbReference type="RefSeq" id="XP_001339567.5">
    <property type="nucleotide sequence ID" value="XM_001339531.9"/>
</dbReference>
<dbReference type="CTD" id="25925"/>
<dbReference type="SMART" id="SM00355">
    <property type="entry name" value="ZnF_C2H2"/>
    <property type="match status" value="13"/>
</dbReference>
<keyword evidence="12" id="KW-0010">Activator</keyword>
<dbReference type="InterPro" id="IPR013087">
    <property type="entry name" value="Znf_C2H2_type"/>
</dbReference>
<keyword evidence="7 15" id="KW-0863">Zinc-finger</keyword>
<accession>A0A8M1PSD1</accession>